<evidence type="ECO:0000256" key="2">
    <source>
        <dbReference type="ARBA" id="ARBA00022692"/>
    </source>
</evidence>
<dbReference type="AlphaFoldDB" id="A0A9K3Q1W1"/>
<evidence type="ECO:0000313" key="9">
    <source>
        <dbReference type="Proteomes" id="UP000693970"/>
    </source>
</evidence>
<dbReference type="InterPro" id="IPR001611">
    <property type="entry name" value="Leu-rich_rpt"/>
</dbReference>
<accession>A0A9K3Q1W1</accession>
<keyword evidence="4 7" id="KW-1133">Transmembrane helix</keyword>
<keyword evidence="9" id="KW-1185">Reference proteome</keyword>
<reference evidence="8" key="2">
    <citation type="submission" date="2021-04" db="EMBL/GenBank/DDBJ databases">
        <authorList>
            <person name="Podell S."/>
        </authorList>
    </citation>
    <scope>NUCLEOTIDE SEQUENCE</scope>
    <source>
        <strain evidence="8">Hildebrandi</strain>
    </source>
</reference>
<evidence type="ECO:0000256" key="3">
    <source>
        <dbReference type="ARBA" id="ARBA00022737"/>
    </source>
</evidence>
<feature type="region of interest" description="Disordered" evidence="6">
    <location>
        <begin position="80"/>
        <end position="105"/>
    </location>
</feature>
<reference evidence="8" key="1">
    <citation type="journal article" date="2021" name="Sci. Rep.">
        <title>Diploid genomic architecture of Nitzschia inconspicua, an elite biomass production diatom.</title>
        <authorList>
            <person name="Oliver A."/>
            <person name="Podell S."/>
            <person name="Pinowska A."/>
            <person name="Traller J.C."/>
            <person name="Smith S.R."/>
            <person name="McClure R."/>
            <person name="Beliaev A."/>
            <person name="Bohutskyi P."/>
            <person name="Hill E.A."/>
            <person name="Rabines A."/>
            <person name="Zheng H."/>
            <person name="Allen L.Z."/>
            <person name="Kuo A."/>
            <person name="Grigoriev I.V."/>
            <person name="Allen A.E."/>
            <person name="Hazlebeck D."/>
            <person name="Allen E.E."/>
        </authorList>
    </citation>
    <scope>NUCLEOTIDE SEQUENCE</scope>
    <source>
        <strain evidence="8">Hildebrandi</strain>
    </source>
</reference>
<dbReference type="OrthoDB" id="49279at2759"/>
<dbReference type="FunFam" id="3.80.10.10:FF:000129">
    <property type="entry name" value="Leucine-rich repeat receptor-like kinase"/>
    <property type="match status" value="1"/>
</dbReference>
<name>A0A9K3Q1W1_9STRA</name>
<comment type="subcellular location">
    <subcellularLocation>
        <location evidence="1">Membrane</location>
    </subcellularLocation>
</comment>
<organism evidence="8 9">
    <name type="scientific">Nitzschia inconspicua</name>
    <dbReference type="NCBI Taxonomy" id="303405"/>
    <lineage>
        <taxon>Eukaryota</taxon>
        <taxon>Sar</taxon>
        <taxon>Stramenopiles</taxon>
        <taxon>Ochrophyta</taxon>
        <taxon>Bacillariophyta</taxon>
        <taxon>Bacillariophyceae</taxon>
        <taxon>Bacillariophycidae</taxon>
        <taxon>Bacillariales</taxon>
        <taxon>Bacillariaceae</taxon>
        <taxon>Nitzschia</taxon>
    </lineage>
</organism>
<proteinExistence type="predicted"/>
<dbReference type="InterPro" id="IPR053213">
    <property type="entry name" value="RLP29"/>
</dbReference>
<evidence type="ECO:0000313" key="8">
    <source>
        <dbReference type="EMBL" id="KAG7367420.1"/>
    </source>
</evidence>
<gene>
    <name evidence="8" type="ORF">IV203_030091</name>
</gene>
<dbReference type="PANTHER" id="PTHR48009:SF4">
    <property type="entry name" value="LEUCINE-RICH REPEAT (LRR) FAMILY PROTEIN"/>
    <property type="match status" value="1"/>
</dbReference>
<evidence type="ECO:0000256" key="6">
    <source>
        <dbReference type="SAM" id="MobiDB-lite"/>
    </source>
</evidence>
<dbReference type="Pfam" id="PF13855">
    <property type="entry name" value="LRR_8"/>
    <property type="match status" value="1"/>
</dbReference>
<sequence>MTIQVDWKTDGNSKMDASIVGPGFLDSLDTIPEDISVAAAALQLHHSPQSVGYFSTASAVASSDSGHVCMEVVENGHARNIHSKRIEQSQTPRRGKRPRHSGGSVISATGAAIAGGDNVSDTHASLGGVGDSFERLPPPSEEAPKQNARGSIFCTKRASLFYVVVWVLLAVIGVGIYFIVTKVSHNSNANSAGNPTTTQPTVKPVFPPYEFEGESFSPSEAPSYNQEDIMDLDAVLRNIPGVDPTKIDDKNTPEGQCRHWLTHIDKQMLRVDQVGEKRVEQRFILCLFYYYMNGDDWSINSWMNGDLHECDWYGITCDANDVVAIDLDNKNLNGTIPSAIESLSSLHILRLQNNAIAGKIPDTIFETLDGLRWLDLSDNALTGNIPSISDDSSSSLEVLYLKGNQLGGMLPFFPTLQRVRAQRNLLTSIDARFASSGQSLLYLYVYDNLLSGSLPSTWDTPNLRIIDMGFNDLEGPIPQDLWDLPSLNSLIVDNNQITGNLPTSSSCRTLSQVWVNGNQLDGSIPFDFGANWTNLTSLKLQENNLTGMVSLDHCYGWPNAAAAPSNPISEGAGWELEADCNQASMECECCTQCFPIGQSRYLRKGSDLALSQRSLAK</sequence>
<protein>
    <submittedName>
        <fullName evidence="8">Two component regulator</fullName>
    </submittedName>
</protein>
<keyword evidence="5 7" id="KW-0472">Membrane</keyword>
<comment type="caution">
    <text evidence="8">The sequence shown here is derived from an EMBL/GenBank/DDBJ whole genome shotgun (WGS) entry which is preliminary data.</text>
</comment>
<dbReference type="Proteomes" id="UP000693970">
    <property type="component" value="Unassembled WGS sequence"/>
</dbReference>
<dbReference type="PANTHER" id="PTHR48009">
    <property type="entry name" value="LEUCINE-RICH REPEAT (LRR) FAMILY PROTEIN"/>
    <property type="match status" value="1"/>
</dbReference>
<dbReference type="EMBL" id="JAGRRH010000007">
    <property type="protein sequence ID" value="KAG7367420.1"/>
    <property type="molecule type" value="Genomic_DNA"/>
</dbReference>
<evidence type="ECO:0000256" key="1">
    <source>
        <dbReference type="ARBA" id="ARBA00004370"/>
    </source>
</evidence>
<dbReference type="GO" id="GO:0016020">
    <property type="term" value="C:membrane"/>
    <property type="evidence" value="ECO:0007669"/>
    <property type="project" value="UniProtKB-SubCell"/>
</dbReference>
<evidence type="ECO:0000256" key="5">
    <source>
        <dbReference type="ARBA" id="ARBA00023136"/>
    </source>
</evidence>
<keyword evidence="3" id="KW-0677">Repeat</keyword>
<feature type="transmembrane region" description="Helical" evidence="7">
    <location>
        <begin position="159"/>
        <end position="180"/>
    </location>
</feature>
<evidence type="ECO:0000256" key="7">
    <source>
        <dbReference type="SAM" id="Phobius"/>
    </source>
</evidence>
<evidence type="ECO:0000256" key="4">
    <source>
        <dbReference type="ARBA" id="ARBA00022989"/>
    </source>
</evidence>
<feature type="region of interest" description="Disordered" evidence="6">
    <location>
        <begin position="120"/>
        <end position="147"/>
    </location>
</feature>
<keyword evidence="2 7" id="KW-0812">Transmembrane</keyword>